<keyword evidence="2" id="KW-0812">Transmembrane</keyword>
<feature type="region of interest" description="Disordered" evidence="1">
    <location>
        <begin position="34"/>
        <end position="56"/>
    </location>
</feature>
<protein>
    <submittedName>
        <fullName evidence="3">Uncharacterized protein</fullName>
    </submittedName>
</protein>
<evidence type="ECO:0000256" key="2">
    <source>
        <dbReference type="SAM" id="Phobius"/>
    </source>
</evidence>
<dbReference type="STRING" id="440168.SAMN04487974_102341"/>
<feature type="compositionally biased region" description="Basic and acidic residues" evidence="1">
    <location>
        <begin position="36"/>
        <end position="56"/>
    </location>
</feature>
<sequence length="56" mass="6216">MDPFPYPWLFAVLGGAVILGIVLAYGAFKSSRATRRQQEAAERGAEEIYHKDHSGH</sequence>
<dbReference type="RefSeq" id="WP_176762530.1">
    <property type="nucleotide sequence ID" value="NZ_FNCS01000002.1"/>
</dbReference>
<keyword evidence="4" id="KW-1185">Reference proteome</keyword>
<accession>A0A1G7TU32</accession>
<keyword evidence="2" id="KW-1133">Transmembrane helix</keyword>
<proteinExistence type="predicted"/>
<dbReference type="Proteomes" id="UP000199495">
    <property type="component" value="Unassembled WGS sequence"/>
</dbReference>
<keyword evidence="2" id="KW-0472">Membrane</keyword>
<organism evidence="3 4">
    <name type="scientific">Pelagibacterium luteolum</name>
    <dbReference type="NCBI Taxonomy" id="440168"/>
    <lineage>
        <taxon>Bacteria</taxon>
        <taxon>Pseudomonadati</taxon>
        <taxon>Pseudomonadota</taxon>
        <taxon>Alphaproteobacteria</taxon>
        <taxon>Hyphomicrobiales</taxon>
        <taxon>Devosiaceae</taxon>
        <taxon>Pelagibacterium</taxon>
    </lineage>
</organism>
<dbReference type="AlphaFoldDB" id="A0A1G7TU32"/>
<name>A0A1G7TU32_9HYPH</name>
<evidence type="ECO:0000313" key="4">
    <source>
        <dbReference type="Proteomes" id="UP000199495"/>
    </source>
</evidence>
<feature type="transmembrane region" description="Helical" evidence="2">
    <location>
        <begin position="6"/>
        <end position="28"/>
    </location>
</feature>
<gene>
    <name evidence="3" type="ORF">SAMN04487974_102341</name>
</gene>
<dbReference type="EMBL" id="FNCS01000002">
    <property type="protein sequence ID" value="SDG38753.1"/>
    <property type="molecule type" value="Genomic_DNA"/>
</dbReference>
<reference evidence="3 4" key="1">
    <citation type="submission" date="2016-10" db="EMBL/GenBank/DDBJ databases">
        <authorList>
            <person name="de Groot N.N."/>
        </authorList>
    </citation>
    <scope>NUCLEOTIDE SEQUENCE [LARGE SCALE GENOMIC DNA]</scope>
    <source>
        <strain evidence="3 4">CGMCC 1.10267</strain>
    </source>
</reference>
<evidence type="ECO:0000313" key="3">
    <source>
        <dbReference type="EMBL" id="SDG38753.1"/>
    </source>
</evidence>
<evidence type="ECO:0000256" key="1">
    <source>
        <dbReference type="SAM" id="MobiDB-lite"/>
    </source>
</evidence>